<name>A0ABD0L3X3_9CAEN</name>
<evidence type="ECO:0000313" key="2">
    <source>
        <dbReference type="EMBL" id="KAK7494117.1"/>
    </source>
</evidence>
<protein>
    <submittedName>
        <fullName evidence="2">Uncharacterized protein</fullName>
    </submittedName>
</protein>
<evidence type="ECO:0000313" key="3">
    <source>
        <dbReference type="Proteomes" id="UP001519460"/>
    </source>
</evidence>
<evidence type="ECO:0000256" key="1">
    <source>
        <dbReference type="SAM" id="MobiDB-lite"/>
    </source>
</evidence>
<feature type="non-terminal residue" evidence="2">
    <location>
        <position position="1"/>
    </location>
</feature>
<gene>
    <name evidence="2" type="ORF">BaRGS_00014590</name>
</gene>
<accession>A0ABD0L3X3</accession>
<feature type="region of interest" description="Disordered" evidence="1">
    <location>
        <begin position="168"/>
        <end position="199"/>
    </location>
</feature>
<proteinExistence type="predicted"/>
<dbReference type="EMBL" id="JACVVK020000086">
    <property type="protein sequence ID" value="KAK7494117.1"/>
    <property type="molecule type" value="Genomic_DNA"/>
</dbReference>
<organism evidence="2 3">
    <name type="scientific">Batillaria attramentaria</name>
    <dbReference type="NCBI Taxonomy" id="370345"/>
    <lineage>
        <taxon>Eukaryota</taxon>
        <taxon>Metazoa</taxon>
        <taxon>Spiralia</taxon>
        <taxon>Lophotrochozoa</taxon>
        <taxon>Mollusca</taxon>
        <taxon>Gastropoda</taxon>
        <taxon>Caenogastropoda</taxon>
        <taxon>Sorbeoconcha</taxon>
        <taxon>Cerithioidea</taxon>
        <taxon>Batillariidae</taxon>
        <taxon>Batillaria</taxon>
    </lineage>
</organism>
<dbReference type="Proteomes" id="UP001519460">
    <property type="component" value="Unassembled WGS sequence"/>
</dbReference>
<sequence length="218" mass="23467">RGRQAPILAPRSMARLRTIALKLGACKTFVVALFLIGCVLAEHRWSSQSSSEQTKAAKITQPTRYLSQQEISPHTTGLITGLGCTIHPSAPTTDHLQGLLELGVPKAFALMKGKQRICVQGHVYELGILKKVSETGTERDFEFADSDHEVKVVKRAANEVPLISDDEDLLADEPGSTPDEEDGSGTVKPSVPGYPELDVPATVSPWVVAIAVHINKGP</sequence>
<comment type="caution">
    <text evidence="2">The sequence shown here is derived from an EMBL/GenBank/DDBJ whole genome shotgun (WGS) entry which is preliminary data.</text>
</comment>
<reference evidence="2 3" key="1">
    <citation type="journal article" date="2023" name="Sci. Data">
        <title>Genome assembly of the Korean intertidal mud-creeper Batillaria attramentaria.</title>
        <authorList>
            <person name="Patra A.K."/>
            <person name="Ho P.T."/>
            <person name="Jun S."/>
            <person name="Lee S.J."/>
            <person name="Kim Y."/>
            <person name="Won Y.J."/>
        </authorList>
    </citation>
    <scope>NUCLEOTIDE SEQUENCE [LARGE SCALE GENOMIC DNA]</scope>
    <source>
        <strain evidence="2">Wonlab-2016</strain>
    </source>
</reference>
<keyword evidence="3" id="KW-1185">Reference proteome</keyword>
<dbReference type="AlphaFoldDB" id="A0ABD0L3X3"/>